<feature type="domain" description="Heparin-sulfate lyase N-terminal" evidence="7">
    <location>
        <begin position="29"/>
        <end position="365"/>
    </location>
</feature>
<comment type="subcellular location">
    <subcellularLocation>
        <location evidence="1">Periplasm</location>
    </subcellularLocation>
</comment>
<keyword evidence="3" id="KW-0574">Periplasm</keyword>
<feature type="chain" id="PRO_5046946501" evidence="5">
    <location>
        <begin position="20"/>
        <end position="652"/>
    </location>
</feature>
<gene>
    <name evidence="8" type="primary">hepC</name>
    <name evidence="8" type="ORF">ABE541_01455</name>
</gene>
<keyword evidence="4 8" id="KW-0456">Lyase</keyword>
<dbReference type="InterPro" id="IPR008929">
    <property type="entry name" value="Chondroitin_lyas"/>
</dbReference>
<dbReference type="InterPro" id="IPR012480">
    <property type="entry name" value="Hepar_II_III_C"/>
</dbReference>
<dbReference type="RefSeq" id="WP_346580430.1">
    <property type="nucleotide sequence ID" value="NZ_JBDJLH010000005.1"/>
</dbReference>
<dbReference type="PANTHER" id="PTHR39210:SF1">
    <property type="entry name" value="HEPARIN-SULFATE LYASE"/>
    <property type="match status" value="1"/>
</dbReference>
<proteinExistence type="predicted"/>
<evidence type="ECO:0000256" key="2">
    <source>
        <dbReference type="ARBA" id="ARBA00022729"/>
    </source>
</evidence>
<reference evidence="8 9" key="1">
    <citation type="submission" date="2024-04" db="EMBL/GenBank/DDBJ databases">
        <title>WGS of bacteria from Torrens River.</title>
        <authorList>
            <person name="Wyrsch E.R."/>
            <person name="Drigo B."/>
        </authorList>
    </citation>
    <scope>NUCLEOTIDE SEQUENCE [LARGE SCALE GENOMIC DNA]</scope>
    <source>
        <strain evidence="8 9">TWI391</strain>
    </source>
</reference>
<dbReference type="EC" id="4.2.2.8" evidence="8"/>
<dbReference type="InterPro" id="IPR054646">
    <property type="entry name" value="HepC"/>
</dbReference>
<evidence type="ECO:0000256" key="3">
    <source>
        <dbReference type="ARBA" id="ARBA00022764"/>
    </source>
</evidence>
<dbReference type="InterPro" id="IPR031680">
    <property type="entry name" value="Hepar_II_III_N"/>
</dbReference>
<evidence type="ECO:0000313" key="8">
    <source>
        <dbReference type="EMBL" id="MEN5375917.1"/>
    </source>
</evidence>
<dbReference type="SUPFAM" id="SSF48230">
    <property type="entry name" value="Chondroitin AC/alginate lyase"/>
    <property type="match status" value="1"/>
</dbReference>
<dbReference type="GO" id="GO:0015021">
    <property type="term" value="F:heparin-sulfate lyase activity"/>
    <property type="evidence" value="ECO:0007669"/>
    <property type="project" value="UniProtKB-EC"/>
</dbReference>
<evidence type="ECO:0000256" key="1">
    <source>
        <dbReference type="ARBA" id="ARBA00004418"/>
    </source>
</evidence>
<protein>
    <submittedName>
        <fullName evidence="8">Heparin-sulfate lyase HepC</fullName>
        <ecNumber evidence="8">4.2.2.8</ecNumber>
    </submittedName>
</protein>
<dbReference type="Gene3D" id="1.50.10.100">
    <property type="entry name" value="Chondroitin AC/alginate lyase"/>
    <property type="match status" value="1"/>
</dbReference>
<dbReference type="PANTHER" id="PTHR39210">
    <property type="entry name" value="HEPARIN-SULFATE LYASE"/>
    <property type="match status" value="1"/>
</dbReference>
<dbReference type="NCBIfam" id="NF045573">
    <property type="entry name" value="Hepsulflyase_CFB"/>
    <property type="match status" value="1"/>
</dbReference>
<keyword evidence="2 5" id="KW-0732">Signal</keyword>
<name>A0ABV0BMW4_9SPHI</name>
<keyword evidence="9" id="KW-1185">Reference proteome</keyword>
<evidence type="ECO:0000259" key="6">
    <source>
        <dbReference type="Pfam" id="PF07940"/>
    </source>
</evidence>
<dbReference type="Pfam" id="PF16889">
    <property type="entry name" value="Hepar_II_III_N"/>
    <property type="match status" value="1"/>
</dbReference>
<sequence length="652" mass="75135">MKKLMLLCMYLTFTLLIKAQEAPINAASFSIVNLDYPGLETAKINFNAKKYDVAAKALLDYYRARTDLKDNNFVNSTKSISAANQQKADNSLLHKFQPHKGYGFFDYGKDINWQLWPVKDNEVRWQLHRVTWWESMGLAYRKSSNEEYAREWVFQFRDWVKKNPLGLSADNDRYAWRALEISERLKSLPNTFGLFLSSPNFTPTFLMDFLQSYNQQAEVLPTRYAEEGNHRLFEAQRELAAGAFFPELKAAAAWRKSGVEILNTEIKKQVFDDGMQWELAPGYHNAMISTFLAGLRAAQQAGLEKEFPASYKSTIEKMVLATINFSFPDYTFPMFGDAWLTDKSAMLKQYKDWAIAFPDNQVIRYFSSDGKKGTLPSYLSKALTDAGFYTFRNGWDRKSTVMVLKASPPGEFHAQPDNGTFELWIKGRNFMPDAGCFVYSGDAEINKLREEYRQTKVHNTLTLNDKSMVITKAKLEKWESNTDLDILTYSNPSYSDMSHQRSILFIDQHYFLIIDRAIGIANGKLAIRFHLKEDSNPHYNRSKNTVYTSYTDGNNLLIQSLNLDKINLLEEKSKVSYQYRKELERPALGFEKEKPDGKQQTFISILYPYSNDKVPAISLIENPDNDYASGKLDITLTIDGKTKRIKEQLYSK</sequence>
<dbReference type="Pfam" id="PF07940">
    <property type="entry name" value="Hepar_II_III_C"/>
    <property type="match status" value="1"/>
</dbReference>
<dbReference type="Gene3D" id="2.70.98.70">
    <property type="match status" value="1"/>
</dbReference>
<evidence type="ECO:0000259" key="7">
    <source>
        <dbReference type="Pfam" id="PF16889"/>
    </source>
</evidence>
<evidence type="ECO:0000256" key="5">
    <source>
        <dbReference type="SAM" id="SignalP"/>
    </source>
</evidence>
<feature type="signal peptide" evidence="5">
    <location>
        <begin position="1"/>
        <end position="19"/>
    </location>
</feature>
<feature type="domain" description="Heparinase II/III-like C-terminal" evidence="6">
    <location>
        <begin position="380"/>
        <end position="562"/>
    </location>
</feature>
<organism evidence="8 9">
    <name type="scientific">Sphingobacterium kitahiroshimense</name>
    <dbReference type="NCBI Taxonomy" id="470446"/>
    <lineage>
        <taxon>Bacteria</taxon>
        <taxon>Pseudomonadati</taxon>
        <taxon>Bacteroidota</taxon>
        <taxon>Sphingobacteriia</taxon>
        <taxon>Sphingobacteriales</taxon>
        <taxon>Sphingobacteriaceae</taxon>
        <taxon>Sphingobacterium</taxon>
    </lineage>
</organism>
<dbReference type="Proteomes" id="UP001409291">
    <property type="component" value="Unassembled WGS sequence"/>
</dbReference>
<evidence type="ECO:0000256" key="4">
    <source>
        <dbReference type="ARBA" id="ARBA00023239"/>
    </source>
</evidence>
<accession>A0ABV0BMW4</accession>
<dbReference type="EMBL" id="JBDJNQ010000001">
    <property type="protein sequence ID" value="MEN5375917.1"/>
    <property type="molecule type" value="Genomic_DNA"/>
</dbReference>
<comment type="caution">
    <text evidence="8">The sequence shown here is derived from an EMBL/GenBank/DDBJ whole genome shotgun (WGS) entry which is preliminary data.</text>
</comment>
<evidence type="ECO:0000313" key="9">
    <source>
        <dbReference type="Proteomes" id="UP001409291"/>
    </source>
</evidence>